<dbReference type="PANTHER" id="PTHR11042:SF187">
    <property type="entry name" value="EUKARYOTIC TRANSLATION INITIATION FACTOR 2-ALPHA KINASE 2"/>
    <property type="match status" value="1"/>
</dbReference>
<keyword evidence="16" id="KW-1185">Reference proteome</keyword>
<evidence type="ECO:0000313" key="16">
    <source>
        <dbReference type="Proteomes" id="UP000603453"/>
    </source>
</evidence>
<dbReference type="PROSITE" id="PS50011">
    <property type="entry name" value="PROTEIN_KINASE_DOM"/>
    <property type="match status" value="1"/>
</dbReference>
<dbReference type="Proteomes" id="UP000603453">
    <property type="component" value="Unassembled WGS sequence"/>
</dbReference>
<gene>
    <name evidence="15" type="ORF">INT47_004460</name>
</gene>
<keyword evidence="3" id="KW-0597">Phosphoprotein</keyword>
<feature type="region of interest" description="Disordered" evidence="13">
    <location>
        <begin position="298"/>
        <end position="325"/>
    </location>
</feature>
<feature type="binding site" evidence="11">
    <location>
        <position position="252"/>
    </location>
    <ligand>
        <name>ATP</name>
        <dbReference type="ChEBI" id="CHEBI:30616"/>
    </ligand>
</feature>
<evidence type="ECO:0000259" key="14">
    <source>
        <dbReference type="PROSITE" id="PS50011"/>
    </source>
</evidence>
<dbReference type="OrthoDB" id="1405469at2759"/>
<evidence type="ECO:0000256" key="13">
    <source>
        <dbReference type="SAM" id="MobiDB-lite"/>
    </source>
</evidence>
<organism evidence="15 16">
    <name type="scientific">Mucor saturninus</name>
    <dbReference type="NCBI Taxonomy" id="64648"/>
    <lineage>
        <taxon>Eukaryota</taxon>
        <taxon>Fungi</taxon>
        <taxon>Fungi incertae sedis</taxon>
        <taxon>Mucoromycota</taxon>
        <taxon>Mucoromycotina</taxon>
        <taxon>Mucoromycetes</taxon>
        <taxon>Mucorales</taxon>
        <taxon>Mucorineae</taxon>
        <taxon>Mucoraceae</taxon>
        <taxon>Mucor</taxon>
    </lineage>
</organism>
<dbReference type="GO" id="GO:0004694">
    <property type="term" value="F:eukaryotic translation initiation factor 2alpha kinase activity"/>
    <property type="evidence" value="ECO:0007669"/>
    <property type="project" value="TreeGrafter"/>
</dbReference>
<dbReference type="InterPro" id="IPR050339">
    <property type="entry name" value="CC_SR_Kinase"/>
</dbReference>
<dbReference type="EMBL" id="JAEPRD010000110">
    <property type="protein sequence ID" value="KAG2198473.1"/>
    <property type="molecule type" value="Genomic_DNA"/>
</dbReference>
<dbReference type="InterPro" id="IPR008271">
    <property type="entry name" value="Ser/Thr_kinase_AS"/>
</dbReference>
<dbReference type="Pfam" id="PF00069">
    <property type="entry name" value="Pkinase"/>
    <property type="match status" value="3"/>
</dbReference>
<evidence type="ECO:0000313" key="15">
    <source>
        <dbReference type="EMBL" id="KAG2198473.1"/>
    </source>
</evidence>
<dbReference type="SMART" id="SM00220">
    <property type="entry name" value="S_TKc"/>
    <property type="match status" value="1"/>
</dbReference>
<keyword evidence="12" id="KW-0175">Coiled coil</keyword>
<keyword evidence="6" id="KW-0418">Kinase</keyword>
<dbReference type="PANTHER" id="PTHR11042">
    <property type="entry name" value="EUKARYOTIC TRANSLATION INITIATION FACTOR 2-ALPHA KINASE EIF2-ALPHA KINASE -RELATED"/>
    <property type="match status" value="1"/>
</dbReference>
<feature type="compositionally biased region" description="Polar residues" evidence="13">
    <location>
        <begin position="1"/>
        <end position="16"/>
    </location>
</feature>
<dbReference type="InterPro" id="IPR017441">
    <property type="entry name" value="Protein_kinase_ATP_BS"/>
</dbReference>
<accession>A0A8H7V052</accession>
<dbReference type="Pfam" id="PF22949">
    <property type="entry name" value="HRI2_3H"/>
    <property type="match status" value="1"/>
</dbReference>
<dbReference type="CDD" id="cd13996">
    <property type="entry name" value="STKc_EIF2AK"/>
    <property type="match status" value="1"/>
</dbReference>
<comment type="caution">
    <text evidence="15">The sequence shown here is derived from an EMBL/GenBank/DDBJ whole genome shotgun (WGS) entry which is preliminary data.</text>
</comment>
<evidence type="ECO:0000256" key="1">
    <source>
        <dbReference type="ARBA" id="ARBA00012513"/>
    </source>
</evidence>
<reference evidence="15" key="1">
    <citation type="submission" date="2020-12" db="EMBL/GenBank/DDBJ databases">
        <title>Metabolic potential, ecology and presence of endohyphal bacteria is reflected in genomic diversity of Mucoromycotina.</title>
        <authorList>
            <person name="Muszewska A."/>
            <person name="Okrasinska A."/>
            <person name="Steczkiewicz K."/>
            <person name="Drgas O."/>
            <person name="Orlowska M."/>
            <person name="Perlinska-Lenart U."/>
            <person name="Aleksandrzak-Piekarczyk T."/>
            <person name="Szatraj K."/>
            <person name="Zielenkiewicz U."/>
            <person name="Pilsyk S."/>
            <person name="Malc E."/>
            <person name="Mieczkowski P."/>
            <person name="Kruszewska J.S."/>
            <person name="Biernat P."/>
            <person name="Pawlowska J."/>
        </authorList>
    </citation>
    <scope>NUCLEOTIDE SEQUENCE</scope>
    <source>
        <strain evidence="15">WA0000017839</strain>
    </source>
</reference>
<dbReference type="SUPFAM" id="SSF56112">
    <property type="entry name" value="Protein kinase-like (PK-like)"/>
    <property type="match status" value="1"/>
</dbReference>
<evidence type="ECO:0000256" key="4">
    <source>
        <dbReference type="ARBA" id="ARBA00022679"/>
    </source>
</evidence>
<evidence type="ECO:0000256" key="12">
    <source>
        <dbReference type="SAM" id="Coils"/>
    </source>
</evidence>
<evidence type="ECO:0000256" key="3">
    <source>
        <dbReference type="ARBA" id="ARBA00022553"/>
    </source>
</evidence>
<protein>
    <recommendedName>
        <fullName evidence="1">non-specific serine/threonine protein kinase</fullName>
        <ecNumber evidence="1">2.7.11.1</ecNumber>
    </recommendedName>
    <alternativeName>
        <fullName evidence="10">Heme-regulated eukaryotic initiation factor eIF-2-alpha kinase</fullName>
    </alternativeName>
</protein>
<evidence type="ECO:0000256" key="6">
    <source>
        <dbReference type="ARBA" id="ARBA00022777"/>
    </source>
</evidence>
<dbReference type="GO" id="GO:0005524">
    <property type="term" value="F:ATP binding"/>
    <property type="evidence" value="ECO:0007669"/>
    <property type="project" value="UniProtKB-UniRule"/>
</dbReference>
<keyword evidence="8" id="KW-0652">Protein synthesis inhibitor</keyword>
<proteinExistence type="inferred from homology"/>
<feature type="compositionally biased region" description="Low complexity" evidence="13">
    <location>
        <begin position="21"/>
        <end position="34"/>
    </location>
</feature>
<dbReference type="Gene3D" id="1.10.510.10">
    <property type="entry name" value="Transferase(Phosphotransferase) domain 1"/>
    <property type="match status" value="1"/>
</dbReference>
<dbReference type="Gene3D" id="3.30.200.20">
    <property type="entry name" value="Phosphorylase Kinase, domain 1"/>
    <property type="match status" value="1"/>
</dbReference>
<dbReference type="InterPro" id="IPR000719">
    <property type="entry name" value="Prot_kinase_dom"/>
</dbReference>
<keyword evidence="5 11" id="KW-0547">Nucleotide-binding</keyword>
<evidence type="ECO:0000256" key="11">
    <source>
        <dbReference type="PROSITE-ProRule" id="PRU10141"/>
    </source>
</evidence>
<feature type="domain" description="Protein kinase" evidence="14">
    <location>
        <begin position="222"/>
        <end position="679"/>
    </location>
</feature>
<comment type="similarity">
    <text evidence="9">Belongs to the protein kinase superfamily. Ser/Thr protein kinase family. GCN2 subfamily.</text>
</comment>
<sequence length="759" mass="85498">MTLQTHVTGSSSQNEASKVLSITESGTSSHSTTITTITDEAPSYEYTLPENTDSTLSIFNSTSSATKRYQTKMLLASLIEHFCRAYGDTPDANRKVFFLICQTLRSLGIIDAEFMDEMASVRSSFQQAFHKLFFTAVQTVRNQDLVHFNDHLPKMIQSPTTNNNSLTLEIPKPTKTPHEDYFSSSVGTTFTSSPPSSSTKKMHPFIHGGNLSVQNSRYNNDFVEISLLGKGGFASAFRARNKLDGIDYAVKKIRLGNDIEDNGQEGNPYEKIFREIKNLARLEHVNVIRYYSSWLEYDESSNDPTDTSDWEDDTSRHKSFLSTDSSSSVFGGCDPTFNQSGMSQIQFGTNDGMYDQSGISQIQFEKEPIDQSVASIQFGDDNTSVSSVVPSCTRTVAQSGWTLFIQMQLCPTTLHDYIKLRNKKFSETSSYGDLLDKKRNIEIFSQILQGTAYIHDQGLIHRDLKPSNIFLSMPNLSAHDGKRKRASNAFLDGHRSSVDSSVSENGTKESMWEEAWVPKIGDFGLAAEAMDEGDGVLVPTPMSSTPPSPKILPKDDYLVEKMRKSSVHDGRPKRPKPKRTRTVGVGTRTYASPEQLAVPVQPYDEKVDIYSLGIILFELFQPFATGMERADSIEKLKHGVFPDGFLELYPKVSALIIWMMDEKPHHRPTAHQLLEFELFSHPDDADIYSSLQTQLLSKTNMIDELKKTVERVQREKEEALNEMQQRLDAMQLELNALQRKELTSLKKKKEVRWCTFNSE</sequence>
<evidence type="ECO:0000256" key="9">
    <source>
        <dbReference type="ARBA" id="ARBA00037982"/>
    </source>
</evidence>
<feature type="compositionally biased region" description="Acidic residues" evidence="13">
    <location>
        <begin position="298"/>
        <end position="312"/>
    </location>
</feature>
<dbReference type="GO" id="GO:0005737">
    <property type="term" value="C:cytoplasm"/>
    <property type="evidence" value="ECO:0007669"/>
    <property type="project" value="TreeGrafter"/>
</dbReference>
<dbReference type="InterPro" id="IPR054521">
    <property type="entry name" value="HRI2_3H"/>
</dbReference>
<evidence type="ECO:0000256" key="7">
    <source>
        <dbReference type="ARBA" id="ARBA00022840"/>
    </source>
</evidence>
<keyword evidence="4" id="KW-0808">Transferase</keyword>
<dbReference type="EC" id="2.7.11.1" evidence="1"/>
<name>A0A8H7V052_9FUNG</name>
<dbReference type="PROSITE" id="PS00107">
    <property type="entry name" value="PROTEIN_KINASE_ATP"/>
    <property type="match status" value="1"/>
</dbReference>
<evidence type="ECO:0000256" key="2">
    <source>
        <dbReference type="ARBA" id="ARBA00022527"/>
    </source>
</evidence>
<evidence type="ECO:0000256" key="5">
    <source>
        <dbReference type="ARBA" id="ARBA00022741"/>
    </source>
</evidence>
<dbReference type="InterPro" id="IPR011009">
    <property type="entry name" value="Kinase-like_dom_sf"/>
</dbReference>
<feature type="compositionally biased region" description="Basic and acidic residues" evidence="13">
    <location>
        <begin position="563"/>
        <end position="572"/>
    </location>
</feature>
<evidence type="ECO:0000256" key="8">
    <source>
        <dbReference type="ARBA" id="ARBA00023193"/>
    </source>
</evidence>
<dbReference type="GO" id="GO:0005634">
    <property type="term" value="C:nucleus"/>
    <property type="evidence" value="ECO:0007669"/>
    <property type="project" value="TreeGrafter"/>
</dbReference>
<keyword evidence="7 11" id="KW-0067">ATP-binding</keyword>
<dbReference type="PROSITE" id="PS00108">
    <property type="entry name" value="PROTEIN_KINASE_ST"/>
    <property type="match status" value="1"/>
</dbReference>
<dbReference type="AlphaFoldDB" id="A0A8H7V052"/>
<feature type="coiled-coil region" evidence="12">
    <location>
        <begin position="695"/>
        <end position="740"/>
    </location>
</feature>
<evidence type="ECO:0000256" key="10">
    <source>
        <dbReference type="ARBA" id="ARBA00042914"/>
    </source>
</evidence>
<feature type="region of interest" description="Disordered" evidence="13">
    <location>
        <begin position="1"/>
        <end position="34"/>
    </location>
</feature>
<keyword evidence="2" id="KW-0723">Serine/threonine-protein kinase</keyword>
<feature type="region of interest" description="Disordered" evidence="13">
    <location>
        <begin position="563"/>
        <end position="584"/>
    </location>
</feature>
<dbReference type="GO" id="GO:0017148">
    <property type="term" value="P:negative regulation of translation"/>
    <property type="evidence" value="ECO:0007669"/>
    <property type="project" value="UniProtKB-KW"/>
</dbReference>